<name>A0A521BUN0_9FLAO</name>
<sequence length="31" mass="3721">MPKAKEVSSKKLYFHFLPDKIKKNKINFIKV</sequence>
<organism evidence="1 2">
    <name type="scientific">Flavobacterium nitrogenifigens</name>
    <dbReference type="NCBI Taxonomy" id="1617283"/>
    <lineage>
        <taxon>Bacteria</taxon>
        <taxon>Pseudomonadati</taxon>
        <taxon>Bacteroidota</taxon>
        <taxon>Flavobacteriia</taxon>
        <taxon>Flavobacteriales</taxon>
        <taxon>Flavobacteriaceae</taxon>
        <taxon>Flavobacterium</taxon>
    </lineage>
</organism>
<dbReference type="EMBL" id="FXTQ01000001">
    <property type="protein sequence ID" value="SMO50180.1"/>
    <property type="molecule type" value="Genomic_DNA"/>
</dbReference>
<accession>A0A521BUN0</accession>
<keyword evidence="2" id="KW-1185">Reference proteome</keyword>
<proteinExistence type="predicted"/>
<evidence type="ECO:0000313" key="2">
    <source>
        <dbReference type="Proteomes" id="UP000319267"/>
    </source>
</evidence>
<dbReference type="AlphaFoldDB" id="A0A521BUN0"/>
<evidence type="ECO:0000313" key="1">
    <source>
        <dbReference type="EMBL" id="SMO50180.1"/>
    </source>
</evidence>
<reference evidence="1 2" key="1">
    <citation type="submission" date="2017-05" db="EMBL/GenBank/DDBJ databases">
        <authorList>
            <person name="Varghese N."/>
            <person name="Submissions S."/>
        </authorList>
    </citation>
    <scope>NUCLEOTIDE SEQUENCE [LARGE SCALE GENOMIC DNA]</scope>
    <source>
        <strain evidence="1 2">DSM 29982</strain>
    </source>
</reference>
<gene>
    <name evidence="1" type="ORF">SAMN06265220_1011366</name>
</gene>
<protein>
    <submittedName>
        <fullName evidence="1">Uncharacterized protein</fullName>
    </submittedName>
</protein>
<dbReference type="Proteomes" id="UP000319267">
    <property type="component" value="Unassembled WGS sequence"/>
</dbReference>